<feature type="coiled-coil region" evidence="1">
    <location>
        <begin position="26"/>
        <end position="53"/>
    </location>
</feature>
<evidence type="ECO:0000313" key="3">
    <source>
        <dbReference type="Proteomes" id="UP000541444"/>
    </source>
</evidence>
<dbReference type="AlphaFoldDB" id="A0A7J7M062"/>
<dbReference type="Proteomes" id="UP000541444">
    <property type="component" value="Unassembled WGS sequence"/>
</dbReference>
<name>A0A7J7M062_9MAGN</name>
<comment type="caution">
    <text evidence="2">The sequence shown here is derived from an EMBL/GenBank/DDBJ whole genome shotgun (WGS) entry which is preliminary data.</text>
</comment>
<keyword evidence="1" id="KW-0175">Coiled coil</keyword>
<gene>
    <name evidence="2" type="ORF">GIB67_012022</name>
</gene>
<evidence type="ECO:0000313" key="2">
    <source>
        <dbReference type="EMBL" id="KAF6148247.1"/>
    </source>
</evidence>
<sequence>MKGNIQLKRVVDVQCALEFADLPRQLESKILEYKNLEAKNISLEAELRQKSGLEDCNQSLSIELNKKCKESESLKAVNELLMEQIDLHLLPATPLVVLQSHQPVPDATLAKKYDDLLAAHEDVKKKLIAKEDFVSHSK</sequence>
<organism evidence="2 3">
    <name type="scientific">Kingdonia uniflora</name>
    <dbReference type="NCBI Taxonomy" id="39325"/>
    <lineage>
        <taxon>Eukaryota</taxon>
        <taxon>Viridiplantae</taxon>
        <taxon>Streptophyta</taxon>
        <taxon>Embryophyta</taxon>
        <taxon>Tracheophyta</taxon>
        <taxon>Spermatophyta</taxon>
        <taxon>Magnoliopsida</taxon>
        <taxon>Ranunculales</taxon>
        <taxon>Circaeasteraceae</taxon>
        <taxon>Kingdonia</taxon>
    </lineage>
</organism>
<accession>A0A7J7M062</accession>
<dbReference type="EMBL" id="JACGCM010001854">
    <property type="protein sequence ID" value="KAF6148247.1"/>
    <property type="molecule type" value="Genomic_DNA"/>
</dbReference>
<keyword evidence="3" id="KW-1185">Reference proteome</keyword>
<proteinExistence type="predicted"/>
<reference evidence="2 3" key="1">
    <citation type="journal article" date="2020" name="IScience">
        <title>Genome Sequencing of the Endangered Kingdonia uniflora (Circaeasteraceae, Ranunculales) Reveals Potential Mechanisms of Evolutionary Specialization.</title>
        <authorList>
            <person name="Sun Y."/>
            <person name="Deng T."/>
            <person name="Zhang A."/>
            <person name="Moore M.J."/>
            <person name="Landis J.B."/>
            <person name="Lin N."/>
            <person name="Zhang H."/>
            <person name="Zhang X."/>
            <person name="Huang J."/>
            <person name="Zhang X."/>
            <person name="Sun H."/>
            <person name="Wang H."/>
        </authorList>
    </citation>
    <scope>NUCLEOTIDE SEQUENCE [LARGE SCALE GENOMIC DNA]</scope>
    <source>
        <strain evidence="2">TB1705</strain>
        <tissue evidence="2">Leaf</tissue>
    </source>
</reference>
<protein>
    <submittedName>
        <fullName evidence="2">Uncharacterized protein</fullName>
    </submittedName>
</protein>
<evidence type="ECO:0000256" key="1">
    <source>
        <dbReference type="SAM" id="Coils"/>
    </source>
</evidence>